<evidence type="ECO:0000256" key="2">
    <source>
        <dbReference type="ARBA" id="ARBA00022729"/>
    </source>
</evidence>
<keyword evidence="1 6" id="KW-0768">Sushi</keyword>
<dbReference type="Gene3D" id="2.10.70.10">
    <property type="entry name" value="Complement Module, domain 1"/>
    <property type="match status" value="4"/>
</dbReference>
<dbReference type="SMART" id="SM00032">
    <property type="entry name" value="CCP"/>
    <property type="match status" value="4"/>
</dbReference>
<dbReference type="EMBL" id="NCKV01001255">
    <property type="protein sequence ID" value="RWS28711.1"/>
    <property type="molecule type" value="Genomic_DNA"/>
</dbReference>
<feature type="compositionally biased region" description="Polar residues" evidence="7">
    <location>
        <begin position="440"/>
        <end position="484"/>
    </location>
</feature>
<evidence type="ECO:0000256" key="6">
    <source>
        <dbReference type="PROSITE-ProRule" id="PRU00302"/>
    </source>
</evidence>
<comment type="caution">
    <text evidence="6">Lacks conserved residue(s) required for the propagation of feature annotation.</text>
</comment>
<evidence type="ECO:0000256" key="4">
    <source>
        <dbReference type="ARBA" id="ARBA00023157"/>
    </source>
</evidence>
<name>A0A443SME6_9ACAR</name>
<dbReference type="AlphaFoldDB" id="A0A443SME6"/>
<dbReference type="InterPro" id="IPR035976">
    <property type="entry name" value="Sushi/SCR/CCP_sf"/>
</dbReference>
<keyword evidence="5" id="KW-0325">Glycoprotein</keyword>
<feature type="region of interest" description="Disordered" evidence="7">
    <location>
        <begin position="421"/>
        <end position="527"/>
    </location>
</feature>
<sequence length="615" mass="64058">MLVRDVWLAAKEVLNWLGRVTEYACQTENGLAMPSLFAVLFGDFFRQIKCKRGLLQKAAILDNSSYKEIRIIASLVVFFVDRAVQCPVLSPPANGTIINQCQNIAGSTCIFQCKPGFSLIGSPSTLCQINATWSQKTPRCGIFECPPLSAPKNGVIVGGKCSLNVGSVCIFRCNDGYTLQGDSKLLCTSTTNWTDKPPVCVLDAKRKCKSLKASKNSRINGSCGGEIGDSCSFSCDAGFYLRGNANLYCLKSGNWSHSPPICSLATTTVTTNAISQTTTAASTHTSSANNISTIAASTNTAATSEVSKGITTVSASTITTAASETSNSTINASTKTTASIETTKSILTTTATISEVTKGISTTTASTETTVTAVITSTPSTLTTPVTATTQSTAATFSTTISTTQSASRETSTVSSVITSTVSSQETLQSNSSTIKSSSQTLHTSEISSPATLEPTTNKSITNSQTANTSTKNAGTTVKSTSAIRTPKSVGTSAATSSSSLVTNQNSPKTVKTTKPSTNSVSSSKTKRWTTVTKKATKKASTAKATTVRVVCPPIAAPSGGIVSGNCVNAIPGRKCNLQCKQGYKLARSQSVICLPSGTWSSSLGTCVSKFVNIY</sequence>
<feature type="disulfide bond" evidence="6">
    <location>
        <begin position="580"/>
        <end position="607"/>
    </location>
</feature>
<dbReference type="OrthoDB" id="6107927at2759"/>
<organism evidence="9 10">
    <name type="scientific">Leptotrombidium deliense</name>
    <dbReference type="NCBI Taxonomy" id="299467"/>
    <lineage>
        <taxon>Eukaryota</taxon>
        <taxon>Metazoa</taxon>
        <taxon>Ecdysozoa</taxon>
        <taxon>Arthropoda</taxon>
        <taxon>Chelicerata</taxon>
        <taxon>Arachnida</taxon>
        <taxon>Acari</taxon>
        <taxon>Acariformes</taxon>
        <taxon>Trombidiformes</taxon>
        <taxon>Prostigmata</taxon>
        <taxon>Anystina</taxon>
        <taxon>Parasitengona</taxon>
        <taxon>Trombiculoidea</taxon>
        <taxon>Trombiculidae</taxon>
        <taxon>Leptotrombidium</taxon>
    </lineage>
</organism>
<feature type="disulfide bond" evidence="6">
    <location>
        <begin position="113"/>
        <end position="140"/>
    </location>
</feature>
<dbReference type="CDD" id="cd00033">
    <property type="entry name" value="CCP"/>
    <property type="match status" value="4"/>
</dbReference>
<dbReference type="InterPro" id="IPR000436">
    <property type="entry name" value="Sushi_SCR_CCP_dom"/>
</dbReference>
<dbReference type="Pfam" id="PF00084">
    <property type="entry name" value="Sushi"/>
    <property type="match status" value="4"/>
</dbReference>
<dbReference type="PROSITE" id="PS50923">
    <property type="entry name" value="SUSHI"/>
    <property type="match status" value="4"/>
</dbReference>
<feature type="domain" description="Sushi" evidence="8">
    <location>
        <begin position="550"/>
        <end position="609"/>
    </location>
</feature>
<protein>
    <submittedName>
        <fullName evidence="9">P-selectin-like protein</fullName>
    </submittedName>
</protein>
<evidence type="ECO:0000313" key="9">
    <source>
        <dbReference type="EMBL" id="RWS28711.1"/>
    </source>
</evidence>
<accession>A0A443SME6</accession>
<feature type="domain" description="Sushi" evidence="8">
    <location>
        <begin position="206"/>
        <end position="264"/>
    </location>
</feature>
<reference evidence="9 10" key="1">
    <citation type="journal article" date="2018" name="Gigascience">
        <title>Genomes of trombidid mites reveal novel predicted allergens and laterally-transferred genes associated with secondary metabolism.</title>
        <authorList>
            <person name="Dong X."/>
            <person name="Chaisiri K."/>
            <person name="Xia D."/>
            <person name="Armstrong S.D."/>
            <person name="Fang Y."/>
            <person name="Donnelly M.J."/>
            <person name="Kadowaki T."/>
            <person name="McGarry J.W."/>
            <person name="Darby A.C."/>
            <person name="Makepeace B.L."/>
        </authorList>
    </citation>
    <scope>NUCLEOTIDE SEQUENCE [LARGE SCALE GENOMIC DNA]</scope>
    <source>
        <strain evidence="9">UoL-UT</strain>
    </source>
</reference>
<dbReference type="VEuPathDB" id="VectorBase:LDEU003329"/>
<dbReference type="GO" id="GO:0030246">
    <property type="term" value="F:carbohydrate binding"/>
    <property type="evidence" value="ECO:0007669"/>
    <property type="project" value="UniProtKB-KW"/>
</dbReference>
<dbReference type="PANTHER" id="PTHR46393:SF7">
    <property type="entry name" value="COMPLEMENT C2"/>
    <property type="match status" value="1"/>
</dbReference>
<feature type="disulfide bond" evidence="6">
    <location>
        <begin position="173"/>
        <end position="200"/>
    </location>
</feature>
<feature type="compositionally biased region" description="Low complexity" evidence="7">
    <location>
        <begin position="492"/>
        <end position="527"/>
    </location>
</feature>
<keyword evidence="10" id="KW-1185">Reference proteome</keyword>
<feature type="compositionally biased region" description="Low complexity" evidence="7">
    <location>
        <begin position="421"/>
        <end position="439"/>
    </location>
</feature>
<keyword evidence="3" id="KW-0677">Repeat</keyword>
<gene>
    <name evidence="9" type="ORF">B4U80_05274</name>
</gene>
<dbReference type="SUPFAM" id="SSF57535">
    <property type="entry name" value="Complement control module/SCR domain"/>
    <property type="match status" value="4"/>
</dbReference>
<feature type="disulfide bond" evidence="6">
    <location>
        <begin position="235"/>
        <end position="262"/>
    </location>
</feature>
<keyword evidence="9" id="KW-0430">Lectin</keyword>
<dbReference type="STRING" id="299467.A0A443SME6"/>
<evidence type="ECO:0000256" key="1">
    <source>
        <dbReference type="ARBA" id="ARBA00022659"/>
    </source>
</evidence>
<comment type="caution">
    <text evidence="9">The sequence shown here is derived from an EMBL/GenBank/DDBJ whole genome shotgun (WGS) entry which is preliminary data.</text>
</comment>
<dbReference type="Proteomes" id="UP000288716">
    <property type="component" value="Unassembled WGS sequence"/>
</dbReference>
<feature type="domain" description="Sushi" evidence="8">
    <location>
        <begin position="143"/>
        <end position="202"/>
    </location>
</feature>
<proteinExistence type="predicted"/>
<evidence type="ECO:0000256" key="3">
    <source>
        <dbReference type="ARBA" id="ARBA00022737"/>
    </source>
</evidence>
<dbReference type="PANTHER" id="PTHR46393">
    <property type="entry name" value="SUSHI DOMAIN-CONTAINING PROTEIN"/>
    <property type="match status" value="1"/>
</dbReference>
<evidence type="ECO:0000259" key="8">
    <source>
        <dbReference type="PROSITE" id="PS50923"/>
    </source>
</evidence>
<keyword evidence="4 6" id="KW-1015">Disulfide bond</keyword>
<feature type="domain" description="Sushi" evidence="8">
    <location>
        <begin position="84"/>
        <end position="142"/>
    </location>
</feature>
<keyword evidence="2" id="KW-0732">Signal</keyword>
<evidence type="ECO:0000256" key="7">
    <source>
        <dbReference type="SAM" id="MobiDB-lite"/>
    </source>
</evidence>
<evidence type="ECO:0000313" key="10">
    <source>
        <dbReference type="Proteomes" id="UP000288716"/>
    </source>
</evidence>
<evidence type="ECO:0000256" key="5">
    <source>
        <dbReference type="ARBA" id="ARBA00023180"/>
    </source>
</evidence>